<protein>
    <submittedName>
        <fullName evidence="2">Uncharacterized protein</fullName>
    </submittedName>
</protein>
<dbReference type="Pfam" id="PF03564">
    <property type="entry name" value="DUF1759"/>
    <property type="match status" value="1"/>
</dbReference>
<keyword evidence="3" id="KW-1185">Reference proteome</keyword>
<feature type="compositionally biased region" description="Polar residues" evidence="1">
    <location>
        <begin position="120"/>
        <end position="131"/>
    </location>
</feature>
<dbReference type="PANTHER" id="PTHR22954">
    <property type="entry name" value="RETROVIRAL PROTEASE-RELATED"/>
    <property type="match status" value="1"/>
</dbReference>
<comment type="caution">
    <text evidence="2">The sequence shown here is derived from an EMBL/GenBank/DDBJ whole genome shotgun (WGS) entry which is preliminary data.</text>
</comment>
<evidence type="ECO:0000313" key="3">
    <source>
        <dbReference type="Proteomes" id="UP001249851"/>
    </source>
</evidence>
<dbReference type="InterPro" id="IPR005312">
    <property type="entry name" value="DUF1759"/>
</dbReference>
<reference evidence="2" key="2">
    <citation type="journal article" date="2023" name="Science">
        <title>Genomic signatures of disease resistance in endangered staghorn corals.</title>
        <authorList>
            <person name="Vollmer S.V."/>
            <person name="Selwyn J.D."/>
            <person name="Despard B.A."/>
            <person name="Roesel C.L."/>
        </authorList>
    </citation>
    <scope>NUCLEOTIDE SEQUENCE</scope>
    <source>
        <strain evidence="2">K2</strain>
    </source>
</reference>
<proteinExistence type="predicted"/>
<dbReference type="PANTHER" id="PTHR22954:SF3">
    <property type="entry name" value="PROTEIN CBG08539"/>
    <property type="match status" value="1"/>
</dbReference>
<dbReference type="Proteomes" id="UP001249851">
    <property type="component" value="Unassembled WGS sequence"/>
</dbReference>
<evidence type="ECO:0000313" key="2">
    <source>
        <dbReference type="EMBL" id="KAK2547113.1"/>
    </source>
</evidence>
<feature type="region of interest" description="Disordered" evidence="1">
    <location>
        <begin position="112"/>
        <end position="131"/>
    </location>
</feature>
<organism evidence="2 3">
    <name type="scientific">Acropora cervicornis</name>
    <name type="common">Staghorn coral</name>
    <dbReference type="NCBI Taxonomy" id="6130"/>
    <lineage>
        <taxon>Eukaryota</taxon>
        <taxon>Metazoa</taxon>
        <taxon>Cnidaria</taxon>
        <taxon>Anthozoa</taxon>
        <taxon>Hexacorallia</taxon>
        <taxon>Scleractinia</taxon>
        <taxon>Astrocoeniina</taxon>
        <taxon>Acroporidae</taxon>
        <taxon>Acropora</taxon>
    </lineage>
</organism>
<name>A0AAD9URG1_ACRCE</name>
<reference evidence="2" key="1">
    <citation type="journal article" date="2023" name="G3 (Bethesda)">
        <title>Whole genome assembly and annotation of the endangered Caribbean coral Acropora cervicornis.</title>
        <authorList>
            <person name="Selwyn J.D."/>
            <person name="Vollmer S.V."/>
        </authorList>
    </citation>
    <scope>NUCLEOTIDE SEQUENCE</scope>
    <source>
        <strain evidence="2">K2</strain>
    </source>
</reference>
<gene>
    <name evidence="2" type="ORF">P5673_033107</name>
</gene>
<sequence>MAEKAKANVEKKTRIRQGQRNIAKRLLDQVKQRLSDGSGVSDRQWGKESLQALQEKIDTLKKLDKQILDLIGGLKSEDLDVLIEREIEESDRFRRELNQVVLRLEEVLNPSMHSAGPASTGASSQNENAQPANPVHNMKAKLPKLEVKRFNGRLQDCQEFWDSFQSSIDGNDNLSAVDKFSYLKSLVQEPARSTIAGFALTAVNYDAAVQALKKGSGKEIAIQRTHVNDLLNLSPVYSDRDIPCLRKLFDECESHFRGMKALGVDENTYSTIVVPAIMQKFPEGFRLTIIRGEEFLTWSMEQMLQAFLK</sequence>
<evidence type="ECO:0000256" key="1">
    <source>
        <dbReference type="SAM" id="MobiDB-lite"/>
    </source>
</evidence>
<dbReference type="EMBL" id="JARQWQ010000213">
    <property type="protein sequence ID" value="KAK2547113.1"/>
    <property type="molecule type" value="Genomic_DNA"/>
</dbReference>
<dbReference type="AlphaFoldDB" id="A0AAD9URG1"/>
<accession>A0AAD9URG1</accession>